<sequence length="342" mass="38053">MLYPKTTALIHELVTKQVVPGVSYAYLHQGQLQTGVFGLAQLKPTKEKLRPGMYYDLASLTKVIGTTTVILKLIASGRLGVDDAVTKYLPAFKDQRVTIRHLLTHTSAISGYIKNRDELSPAALLAALHQLKVGSGLGKKVVYTDIGLIFLGEIIESFYQQPVQRVIEKEVLARLGLSQSTFNPPLSLAVPTELTAKRGLIRGQVHDPKAYTLKEHCGSAGLFMTLHDMVKFSQWLLQPDSTPGPLDSKMVSALFKDWTPSGHDGRSLGWDLRYTWQNQACLYHTGYTGTMLLIDQANQDALILLTNRVHPAGNNQAFLAQRELLLGQYLREKYFYEKDGSK</sequence>
<dbReference type="RefSeq" id="WP_056976573.1">
    <property type="nucleotide sequence ID" value="NZ_AYYP01000026.1"/>
</dbReference>
<dbReference type="SUPFAM" id="SSF56601">
    <property type="entry name" value="beta-lactamase/transpeptidase-like"/>
    <property type="match status" value="1"/>
</dbReference>
<dbReference type="InterPro" id="IPR012338">
    <property type="entry name" value="Beta-lactam/transpept-like"/>
</dbReference>
<gene>
    <name evidence="3" type="ORF">FC14_GL001717</name>
</gene>
<evidence type="ECO:0000313" key="3">
    <source>
        <dbReference type="EMBL" id="KRM64740.1"/>
    </source>
</evidence>
<proteinExistence type="predicted"/>
<name>A0A0R2AGE9_9LACO</name>
<comment type="caution">
    <text evidence="3">The sequence shown here is derived from an EMBL/GenBank/DDBJ whole genome shotgun (WGS) entry which is preliminary data.</text>
</comment>
<evidence type="ECO:0000256" key="1">
    <source>
        <dbReference type="ARBA" id="ARBA00022801"/>
    </source>
</evidence>
<dbReference type="InterPro" id="IPR050789">
    <property type="entry name" value="Diverse_Enzym_Activities"/>
</dbReference>
<dbReference type="OrthoDB" id="9803467at2"/>
<feature type="domain" description="Beta-lactamase-related" evidence="2">
    <location>
        <begin position="8"/>
        <end position="316"/>
    </location>
</feature>
<dbReference type="GO" id="GO:0016787">
    <property type="term" value="F:hydrolase activity"/>
    <property type="evidence" value="ECO:0007669"/>
    <property type="project" value="UniProtKB-KW"/>
</dbReference>
<dbReference type="Pfam" id="PF00144">
    <property type="entry name" value="Beta-lactamase"/>
    <property type="match status" value="1"/>
</dbReference>
<evidence type="ECO:0000313" key="4">
    <source>
        <dbReference type="Proteomes" id="UP000051008"/>
    </source>
</evidence>
<dbReference type="PANTHER" id="PTHR43283:SF11">
    <property type="entry name" value="BETA-LACTAMASE-RELATED DOMAIN-CONTAINING PROTEIN"/>
    <property type="match status" value="1"/>
</dbReference>
<dbReference type="PANTHER" id="PTHR43283">
    <property type="entry name" value="BETA-LACTAMASE-RELATED"/>
    <property type="match status" value="1"/>
</dbReference>
<reference evidence="3 4" key="1">
    <citation type="journal article" date="2015" name="Genome Announc.">
        <title>Expanding the biotechnology potential of lactobacilli through comparative genomics of 213 strains and associated genera.</title>
        <authorList>
            <person name="Sun Z."/>
            <person name="Harris H.M."/>
            <person name="McCann A."/>
            <person name="Guo C."/>
            <person name="Argimon S."/>
            <person name="Zhang W."/>
            <person name="Yang X."/>
            <person name="Jeffery I.B."/>
            <person name="Cooney J.C."/>
            <person name="Kagawa T.F."/>
            <person name="Liu W."/>
            <person name="Song Y."/>
            <person name="Salvetti E."/>
            <person name="Wrobel A."/>
            <person name="Rasinkangas P."/>
            <person name="Parkhill J."/>
            <person name="Rea M.C."/>
            <person name="O'Sullivan O."/>
            <person name="Ritari J."/>
            <person name="Douillard F.P."/>
            <person name="Paul Ross R."/>
            <person name="Yang R."/>
            <person name="Briner A.E."/>
            <person name="Felis G.E."/>
            <person name="de Vos W.M."/>
            <person name="Barrangou R."/>
            <person name="Klaenhammer T.R."/>
            <person name="Caufield P.W."/>
            <person name="Cui Y."/>
            <person name="Zhang H."/>
            <person name="O'Toole P.W."/>
        </authorList>
    </citation>
    <scope>NUCLEOTIDE SEQUENCE [LARGE SCALE GENOMIC DNA]</scope>
    <source>
        <strain evidence="3 4">DSM 20509</strain>
    </source>
</reference>
<accession>A0A0R2AGE9</accession>
<dbReference type="AlphaFoldDB" id="A0A0R2AGE9"/>
<organism evidence="3 4">
    <name type="scientific">Ligilactobacillus agilis DSM 20509</name>
    <dbReference type="NCBI Taxonomy" id="1423718"/>
    <lineage>
        <taxon>Bacteria</taxon>
        <taxon>Bacillati</taxon>
        <taxon>Bacillota</taxon>
        <taxon>Bacilli</taxon>
        <taxon>Lactobacillales</taxon>
        <taxon>Lactobacillaceae</taxon>
        <taxon>Ligilactobacillus</taxon>
    </lineage>
</organism>
<dbReference type="InterPro" id="IPR001466">
    <property type="entry name" value="Beta-lactam-related"/>
</dbReference>
<dbReference type="Proteomes" id="UP000051008">
    <property type="component" value="Unassembled WGS sequence"/>
</dbReference>
<keyword evidence="4" id="KW-1185">Reference proteome</keyword>
<keyword evidence="1" id="KW-0378">Hydrolase</keyword>
<dbReference type="EMBL" id="AYYP01000026">
    <property type="protein sequence ID" value="KRM64740.1"/>
    <property type="molecule type" value="Genomic_DNA"/>
</dbReference>
<protein>
    <submittedName>
        <fullName evidence="3">Beta-lactamase family protein</fullName>
    </submittedName>
</protein>
<evidence type="ECO:0000259" key="2">
    <source>
        <dbReference type="Pfam" id="PF00144"/>
    </source>
</evidence>
<dbReference type="PATRIC" id="fig|1423718.3.peg.1781"/>
<dbReference type="Gene3D" id="3.40.710.10">
    <property type="entry name" value="DD-peptidase/beta-lactamase superfamily"/>
    <property type="match status" value="1"/>
</dbReference>